<proteinExistence type="predicted"/>
<dbReference type="PANTHER" id="PTHR43436:SF1">
    <property type="entry name" value="TRANSCRIPTIONAL REGULATORY PROTEIN"/>
    <property type="match status" value="1"/>
</dbReference>
<accession>N8V404</accession>
<keyword evidence="1" id="KW-0805">Transcription regulation</keyword>
<dbReference type="PANTHER" id="PTHR43436">
    <property type="entry name" value="ARAC-FAMILY TRANSCRIPTIONAL REGULATOR"/>
    <property type="match status" value="1"/>
</dbReference>
<dbReference type="SUPFAM" id="SSF46689">
    <property type="entry name" value="Homeodomain-like"/>
    <property type="match status" value="2"/>
</dbReference>
<dbReference type="GO" id="GO:0003700">
    <property type="term" value="F:DNA-binding transcription factor activity"/>
    <property type="evidence" value="ECO:0007669"/>
    <property type="project" value="InterPro"/>
</dbReference>
<dbReference type="PROSITE" id="PS01124">
    <property type="entry name" value="HTH_ARAC_FAMILY_2"/>
    <property type="match status" value="1"/>
</dbReference>
<evidence type="ECO:0000313" key="5">
    <source>
        <dbReference type="Proteomes" id="UP000013049"/>
    </source>
</evidence>
<evidence type="ECO:0000256" key="1">
    <source>
        <dbReference type="ARBA" id="ARBA00023015"/>
    </source>
</evidence>
<reference evidence="4 5" key="1">
    <citation type="submission" date="2013-02" db="EMBL/GenBank/DDBJ databases">
        <title>The Genome Sequence of Acinetobacter sp. NIPH 758.</title>
        <authorList>
            <consortium name="The Broad Institute Genome Sequencing Platform"/>
            <consortium name="The Broad Institute Genome Sequencing Center for Infectious Disease"/>
            <person name="Cerqueira G."/>
            <person name="Feldgarden M."/>
            <person name="Courvalin P."/>
            <person name="Perichon B."/>
            <person name="Grillot-Courvalin C."/>
            <person name="Clermont D."/>
            <person name="Rocha E."/>
            <person name="Yoon E.-J."/>
            <person name="Nemec A."/>
            <person name="Walker B."/>
            <person name="Young S.K."/>
            <person name="Zeng Q."/>
            <person name="Gargeya S."/>
            <person name="Fitzgerald M."/>
            <person name="Haas B."/>
            <person name="Abouelleil A."/>
            <person name="Alvarado L."/>
            <person name="Arachchi H.M."/>
            <person name="Berlin A.M."/>
            <person name="Chapman S.B."/>
            <person name="Dewar J."/>
            <person name="Goldberg J."/>
            <person name="Griggs A."/>
            <person name="Gujja S."/>
            <person name="Hansen M."/>
            <person name="Howarth C."/>
            <person name="Imamovic A."/>
            <person name="Larimer J."/>
            <person name="McCowan C."/>
            <person name="Murphy C."/>
            <person name="Neiman D."/>
            <person name="Pearson M."/>
            <person name="Priest M."/>
            <person name="Roberts A."/>
            <person name="Saif S."/>
            <person name="Shea T."/>
            <person name="Sisk P."/>
            <person name="Sykes S."/>
            <person name="Wortman J."/>
            <person name="Nusbaum C."/>
            <person name="Birren B."/>
        </authorList>
    </citation>
    <scope>NUCLEOTIDE SEQUENCE [LARGE SCALE GENOMIC DNA]</scope>
    <source>
        <strain evidence="4 5">NIPH 758</strain>
    </source>
</reference>
<dbReference type="AlphaFoldDB" id="N8V404"/>
<comment type="caution">
    <text evidence="4">The sequence shown here is derived from an EMBL/GenBank/DDBJ whole genome shotgun (WGS) entry which is preliminary data.</text>
</comment>
<dbReference type="GO" id="GO:0043565">
    <property type="term" value="F:sequence-specific DNA binding"/>
    <property type="evidence" value="ECO:0007669"/>
    <property type="project" value="InterPro"/>
</dbReference>
<feature type="domain" description="HTH araC/xylS-type" evidence="3">
    <location>
        <begin position="196"/>
        <end position="294"/>
    </location>
</feature>
<dbReference type="EMBL" id="APPC01000001">
    <property type="protein sequence ID" value="ENU94340.1"/>
    <property type="molecule type" value="Genomic_DNA"/>
</dbReference>
<dbReference type="RefSeq" id="WP_004770524.1">
    <property type="nucleotide sequence ID" value="NZ_JALKVD010000002.1"/>
</dbReference>
<sequence>MMFHEDQNEVMTALVQAVNQLITTDGDHQTAIPALSLHRRSEPEATHCIYQLGLGMVLQGEKQIIVGQQILTYTAGQSMLTTIDIPVISHTRNSIKHQPFLGLMLQLDLQLIREMVAEMGQGKLNEQVYPSFGVQTIDYALLETIQRLVNLLNEPVLLPQLYPILQQEIMIRLLTGANAIYLRQLIKTGSVSQKIAKAVTWLKQNFVQAVRMDDLAEQAYMSPSTFRQHFREITGMSPLQYQKQLRLQEARHLMLNQHLDVGHAAGLVGYESASQFSREYSRLFGNAPQRDIQDLQLI</sequence>
<dbReference type="Gene3D" id="1.10.10.60">
    <property type="entry name" value="Homeodomain-like"/>
    <property type="match status" value="2"/>
</dbReference>
<dbReference type="Pfam" id="PF06719">
    <property type="entry name" value="AraC_N"/>
    <property type="match status" value="1"/>
</dbReference>
<organism evidence="4 5">
    <name type="scientific">Acinetobacter vivianii</name>
    <dbReference type="NCBI Taxonomy" id="1776742"/>
    <lineage>
        <taxon>Bacteria</taxon>
        <taxon>Pseudomonadati</taxon>
        <taxon>Pseudomonadota</taxon>
        <taxon>Gammaproteobacteria</taxon>
        <taxon>Moraxellales</taxon>
        <taxon>Moraxellaceae</taxon>
        <taxon>Acinetobacter</taxon>
    </lineage>
</organism>
<keyword evidence="2" id="KW-0804">Transcription</keyword>
<dbReference type="InterPro" id="IPR009057">
    <property type="entry name" value="Homeodomain-like_sf"/>
</dbReference>
<dbReference type="Pfam" id="PF12833">
    <property type="entry name" value="HTH_18"/>
    <property type="match status" value="1"/>
</dbReference>
<dbReference type="SMART" id="SM00342">
    <property type="entry name" value="HTH_ARAC"/>
    <property type="match status" value="1"/>
</dbReference>
<evidence type="ECO:0000313" key="4">
    <source>
        <dbReference type="EMBL" id="ENU94340.1"/>
    </source>
</evidence>
<name>N8V404_9GAMM</name>
<dbReference type="InterPro" id="IPR009594">
    <property type="entry name" value="Tscrpt_reg_HTH_AraC_N"/>
</dbReference>
<dbReference type="PATRIC" id="fig|1217712.3.peg.231"/>
<dbReference type="Proteomes" id="UP000013049">
    <property type="component" value="Unassembled WGS sequence"/>
</dbReference>
<evidence type="ECO:0000256" key="2">
    <source>
        <dbReference type="ARBA" id="ARBA00023163"/>
    </source>
</evidence>
<evidence type="ECO:0000259" key="3">
    <source>
        <dbReference type="PROSITE" id="PS01124"/>
    </source>
</evidence>
<gene>
    <name evidence="4" type="ORF">F971_00241</name>
</gene>
<dbReference type="HOGENOM" id="CLU_000445_100_0_6"/>
<dbReference type="InterPro" id="IPR018060">
    <property type="entry name" value="HTH_AraC"/>
</dbReference>
<dbReference type="eggNOG" id="COG2207">
    <property type="taxonomic scope" value="Bacteria"/>
</dbReference>
<protein>
    <recommendedName>
        <fullName evidence="3">HTH araC/xylS-type domain-containing protein</fullName>
    </recommendedName>
</protein>